<dbReference type="Proteomes" id="UP000014760">
    <property type="component" value="Unassembled WGS sequence"/>
</dbReference>
<dbReference type="GO" id="GO:0005856">
    <property type="term" value="C:cytoskeleton"/>
    <property type="evidence" value="ECO:0007669"/>
    <property type="project" value="InterPro"/>
</dbReference>
<proteinExistence type="predicted"/>
<evidence type="ECO:0000256" key="2">
    <source>
        <dbReference type="ARBA" id="ARBA00022737"/>
    </source>
</evidence>
<dbReference type="SMART" id="SM00250">
    <property type="entry name" value="PLEC"/>
    <property type="match status" value="3"/>
</dbReference>
<sequence length="813" mass="91903">MANSSSADTCLTWMADEQLVHEQSAYGANRKAVEDALKEQQKRTRIVRDYGKDLKQAVSLSRDDEMKATLNESYENLTVTANKRLECLVDVAEISKLESAFGTLSINIADCATSLVSDTTLENGDGPVVAGTGKAAQTCILAVRDNWQWLSTLVKCSETHLQHATEYHQFYHDAKEYAKWMPADLKKAEFLLHTSKLDLPQVPDGPTVNKVFFDLKAALSLFLHWQYKVDDLFSRSKTIIPVHDRSTRLDHFRPIKSLCDYKTKEISIRKGEELTLLDNTNKNSWVVRNIHFVETSVPSVIFVIPPPDVSALQAAMKLRLGLLGTWTLNLKRIGKSVIAFMLTILREWTDEEEKLISALEDNEKEDVRKMLDGIQSVLEPYWTDDTDYQILSQRMERLRWLLDQEGDKKFKEEAAKRGKVLIIQVAIINDLVRYYKDLWKHWEMYKVFVESVNHPELMLVCDCVDKMKFINFSEVLKKWHLKVDDDADGGDGKDKQDGNQVLMEEEIQEEVVQQEMVGNLDAMPNGENVEGNTYNIETARETAEADSLRTSEQEEKKTFIITGVVDTRTDEIISLDKAVAAGIINQSKGTYQNKATDESYPIPVAMNAGLIKVEFTTTKKSKEKSRDVGLITIKTQKESRPYTVKNVIDARTDRRLKIEEAVDLNILDLQAGTCKNTDTGAVLNLADALDSGLLIVEYDKDAVDVAEPEIVTKTYAVHAVVDLKAKTRVSFTEAVRKGLISQETGAYWNNRDNESIYVGDAIRRGFVKAVIVHDPNSMEIPEENRMVFDKFQAAKKKIMSLAAFKKAASKSGQ</sequence>
<dbReference type="Gene3D" id="1.20.58.60">
    <property type="match status" value="1"/>
</dbReference>
<dbReference type="OrthoDB" id="18740at2759"/>
<reference evidence="4 6" key="2">
    <citation type="journal article" date="2013" name="Nature">
        <title>Insights into bilaterian evolution from three spiralian genomes.</title>
        <authorList>
            <person name="Simakov O."/>
            <person name="Marletaz F."/>
            <person name="Cho S.J."/>
            <person name="Edsinger-Gonzales E."/>
            <person name="Havlak P."/>
            <person name="Hellsten U."/>
            <person name="Kuo D.H."/>
            <person name="Larsson T."/>
            <person name="Lv J."/>
            <person name="Arendt D."/>
            <person name="Savage R."/>
            <person name="Osoegawa K."/>
            <person name="de Jong P."/>
            <person name="Grimwood J."/>
            <person name="Chapman J.A."/>
            <person name="Shapiro H."/>
            <person name="Aerts A."/>
            <person name="Otillar R.P."/>
            <person name="Terry A.Y."/>
            <person name="Boore J.L."/>
            <person name="Grigoriev I.V."/>
            <person name="Lindberg D.R."/>
            <person name="Seaver E.C."/>
            <person name="Weisblat D.A."/>
            <person name="Putnam N.H."/>
            <person name="Rokhsar D.S."/>
        </authorList>
    </citation>
    <scope>NUCLEOTIDE SEQUENCE</scope>
    <source>
        <strain evidence="4 6">I ESC-2004</strain>
    </source>
</reference>
<accession>R7UER7</accession>
<dbReference type="InterPro" id="IPR001101">
    <property type="entry name" value="Plectin_repeat"/>
</dbReference>
<keyword evidence="2" id="KW-0677">Repeat</keyword>
<reference evidence="6" key="1">
    <citation type="submission" date="2012-12" db="EMBL/GenBank/DDBJ databases">
        <authorList>
            <person name="Hellsten U."/>
            <person name="Grimwood J."/>
            <person name="Chapman J.A."/>
            <person name="Shapiro H."/>
            <person name="Aerts A."/>
            <person name="Otillar R.P."/>
            <person name="Terry A.Y."/>
            <person name="Boore J.L."/>
            <person name="Simakov O."/>
            <person name="Marletaz F."/>
            <person name="Cho S.-J."/>
            <person name="Edsinger-Gonzales E."/>
            <person name="Havlak P."/>
            <person name="Kuo D.-H."/>
            <person name="Larsson T."/>
            <person name="Lv J."/>
            <person name="Arendt D."/>
            <person name="Savage R."/>
            <person name="Osoegawa K."/>
            <person name="de Jong P."/>
            <person name="Lindberg D.R."/>
            <person name="Seaver E.C."/>
            <person name="Weisblat D.A."/>
            <person name="Putnam N.H."/>
            <person name="Grigoriev I.V."/>
            <person name="Rokhsar D.S."/>
        </authorList>
    </citation>
    <scope>NUCLEOTIDE SEQUENCE</scope>
    <source>
        <strain evidence="6">I ESC-2004</strain>
    </source>
</reference>
<dbReference type="Pfam" id="PF17902">
    <property type="entry name" value="SH3_10"/>
    <property type="match status" value="1"/>
</dbReference>
<dbReference type="InterPro" id="IPR041615">
    <property type="entry name" value="Desmoplakin_SH3"/>
</dbReference>
<dbReference type="EMBL" id="KB304239">
    <property type="protein sequence ID" value="ELU02288.1"/>
    <property type="molecule type" value="Genomic_DNA"/>
</dbReference>
<gene>
    <name evidence="4" type="ORF">CAPTEDRAFT_227872</name>
</gene>
<dbReference type="InterPro" id="IPR035915">
    <property type="entry name" value="Plakin_repeat_sf"/>
</dbReference>
<dbReference type="EnsemblMetazoa" id="CapteT227872">
    <property type="protein sequence ID" value="CapteP227872"/>
    <property type="gene ID" value="CapteG227872"/>
</dbReference>
<dbReference type="PANTHER" id="PTHR23169">
    <property type="entry name" value="ENVOPLAKIN"/>
    <property type="match status" value="1"/>
</dbReference>
<dbReference type="EMBL" id="AMQN01001666">
    <property type="status" value="NOT_ANNOTATED_CDS"/>
    <property type="molecule type" value="Genomic_DNA"/>
</dbReference>
<evidence type="ECO:0000256" key="1">
    <source>
        <dbReference type="ARBA" id="ARBA00022553"/>
    </source>
</evidence>
<dbReference type="STRING" id="283909.R7UER7"/>
<dbReference type="Gene3D" id="2.30.30.40">
    <property type="entry name" value="SH3 Domains"/>
    <property type="match status" value="1"/>
</dbReference>
<dbReference type="HOGENOM" id="CLU_008041_0_0_1"/>
<evidence type="ECO:0000313" key="6">
    <source>
        <dbReference type="Proteomes" id="UP000014760"/>
    </source>
</evidence>
<evidence type="ECO:0000313" key="5">
    <source>
        <dbReference type="EnsemblMetazoa" id="CapteP227872"/>
    </source>
</evidence>
<evidence type="ECO:0000259" key="3">
    <source>
        <dbReference type="Pfam" id="PF17902"/>
    </source>
</evidence>
<protein>
    <recommendedName>
        <fullName evidence="3">Desmoplakin SH3 domain-containing protein</fullName>
    </recommendedName>
</protein>
<name>R7UER7_CAPTE</name>
<dbReference type="Gene3D" id="3.90.1290.10">
    <property type="entry name" value="Plakin repeat"/>
    <property type="match status" value="1"/>
</dbReference>
<dbReference type="AlphaFoldDB" id="R7UER7"/>
<dbReference type="SUPFAM" id="SSF46966">
    <property type="entry name" value="Spectrin repeat"/>
    <property type="match status" value="1"/>
</dbReference>
<dbReference type="GO" id="GO:0045104">
    <property type="term" value="P:intermediate filament cytoskeleton organization"/>
    <property type="evidence" value="ECO:0007669"/>
    <property type="project" value="InterPro"/>
</dbReference>
<reference evidence="5" key="3">
    <citation type="submission" date="2015-06" db="UniProtKB">
        <authorList>
            <consortium name="EnsemblMetazoa"/>
        </authorList>
    </citation>
    <scope>IDENTIFICATION</scope>
</reference>
<dbReference type="InterPro" id="IPR043197">
    <property type="entry name" value="Plakin"/>
</dbReference>
<keyword evidence="1" id="KW-0597">Phosphoprotein</keyword>
<dbReference type="SUPFAM" id="SSF75399">
    <property type="entry name" value="Plakin repeat"/>
    <property type="match status" value="1"/>
</dbReference>
<organism evidence="4">
    <name type="scientific">Capitella teleta</name>
    <name type="common">Polychaete worm</name>
    <dbReference type="NCBI Taxonomy" id="283909"/>
    <lineage>
        <taxon>Eukaryota</taxon>
        <taxon>Metazoa</taxon>
        <taxon>Spiralia</taxon>
        <taxon>Lophotrochozoa</taxon>
        <taxon>Annelida</taxon>
        <taxon>Polychaeta</taxon>
        <taxon>Sedentaria</taxon>
        <taxon>Scolecida</taxon>
        <taxon>Capitellidae</taxon>
        <taxon>Capitella</taxon>
    </lineage>
</organism>
<feature type="domain" description="Desmoplakin SH3" evidence="3">
    <location>
        <begin position="241"/>
        <end position="305"/>
    </location>
</feature>
<evidence type="ECO:0000313" key="4">
    <source>
        <dbReference type="EMBL" id="ELU02288.1"/>
    </source>
</evidence>
<keyword evidence="6" id="KW-1185">Reference proteome</keyword>
<dbReference type="OMA" id="QWQTKID"/>